<dbReference type="PANTHER" id="PTHR43540">
    <property type="entry name" value="PEROXYUREIDOACRYLATE/UREIDOACRYLATE AMIDOHYDROLASE-RELATED"/>
    <property type="match status" value="1"/>
</dbReference>
<dbReference type="Proteomes" id="UP000320239">
    <property type="component" value="Unassembled WGS sequence"/>
</dbReference>
<evidence type="ECO:0000313" key="4">
    <source>
        <dbReference type="Proteomes" id="UP000320239"/>
    </source>
</evidence>
<dbReference type="RefSeq" id="WP_122977903.1">
    <property type="nucleotide sequence ID" value="NZ_BOMX01000133.1"/>
</dbReference>
<organism evidence="3 4">
    <name type="scientific">Actinoplanes teichomyceticus</name>
    <dbReference type="NCBI Taxonomy" id="1867"/>
    <lineage>
        <taxon>Bacteria</taxon>
        <taxon>Bacillati</taxon>
        <taxon>Actinomycetota</taxon>
        <taxon>Actinomycetes</taxon>
        <taxon>Micromonosporales</taxon>
        <taxon>Micromonosporaceae</taxon>
        <taxon>Actinoplanes</taxon>
    </lineage>
</organism>
<keyword evidence="1" id="KW-0378">Hydrolase</keyword>
<feature type="domain" description="Isochorismatase-like" evidence="2">
    <location>
        <begin position="10"/>
        <end position="143"/>
    </location>
</feature>
<reference evidence="3 4" key="1">
    <citation type="submission" date="2019-06" db="EMBL/GenBank/DDBJ databases">
        <title>Sequencing the genomes of 1000 actinobacteria strains.</title>
        <authorList>
            <person name="Klenk H.-P."/>
        </authorList>
    </citation>
    <scope>NUCLEOTIDE SEQUENCE [LARGE SCALE GENOMIC DNA]</scope>
    <source>
        <strain evidence="3 4">DSM 43866</strain>
    </source>
</reference>
<dbReference type="CDD" id="cd01014">
    <property type="entry name" value="nicotinamidase_related"/>
    <property type="match status" value="1"/>
</dbReference>
<dbReference type="InterPro" id="IPR050272">
    <property type="entry name" value="Isochorismatase-like_hydrls"/>
</dbReference>
<dbReference type="Gene3D" id="3.40.50.850">
    <property type="entry name" value="Isochorismatase-like"/>
    <property type="match status" value="1"/>
</dbReference>
<dbReference type="InterPro" id="IPR000868">
    <property type="entry name" value="Isochorismatase-like_dom"/>
</dbReference>
<keyword evidence="4" id="KW-1185">Reference proteome</keyword>
<gene>
    <name evidence="3" type="ORF">FHX34_1021420</name>
</gene>
<comment type="caution">
    <text evidence="3">The sequence shown here is derived from an EMBL/GenBank/DDBJ whole genome shotgun (WGS) entry which is preliminary data.</text>
</comment>
<protein>
    <submittedName>
        <fullName evidence="3">Nicotinamidase-related amidase</fullName>
    </submittedName>
</protein>
<dbReference type="Pfam" id="PF00857">
    <property type="entry name" value="Isochorismatase"/>
    <property type="match status" value="1"/>
</dbReference>
<proteinExistence type="predicted"/>
<accession>A0A561WLW2</accession>
<dbReference type="EMBL" id="VIWY01000002">
    <property type="protein sequence ID" value="TWG24857.1"/>
    <property type="molecule type" value="Genomic_DNA"/>
</dbReference>
<evidence type="ECO:0000259" key="2">
    <source>
        <dbReference type="Pfam" id="PF00857"/>
    </source>
</evidence>
<dbReference type="InterPro" id="IPR036380">
    <property type="entry name" value="Isochorismatase-like_sf"/>
</dbReference>
<sequence length="186" mass="19909">MTTPSGRPGTALLVIDVQNGVVDKAWQRDAVIANIATLVARARAGQVPVIWVQHSDDEDLRLGSDPWEYVPELPPADGEPVVHKRYGDAFEATDLEERLAERGVGRLVVAGAASDGCIRCTIHGAFTRGYGVTLVSDAHTTQDLTRWGAPSPDQVIAHTNMYWNYQSAPGRTAGTVETAGVSFTAA</sequence>
<name>A0A561WLW2_ACTTI</name>
<evidence type="ECO:0000256" key="1">
    <source>
        <dbReference type="ARBA" id="ARBA00022801"/>
    </source>
</evidence>
<dbReference type="GO" id="GO:0016787">
    <property type="term" value="F:hydrolase activity"/>
    <property type="evidence" value="ECO:0007669"/>
    <property type="project" value="UniProtKB-KW"/>
</dbReference>
<dbReference type="AlphaFoldDB" id="A0A561WLW2"/>
<dbReference type="OrthoDB" id="3174612at2"/>
<dbReference type="SUPFAM" id="SSF52499">
    <property type="entry name" value="Isochorismatase-like hydrolases"/>
    <property type="match status" value="1"/>
</dbReference>
<evidence type="ECO:0000313" key="3">
    <source>
        <dbReference type="EMBL" id="TWG24857.1"/>
    </source>
</evidence>